<dbReference type="AlphaFoldDB" id="A0A512MAR5"/>
<keyword evidence="2" id="KW-1185">Reference proteome</keyword>
<reference evidence="1 2" key="1">
    <citation type="submission" date="2019-07" db="EMBL/GenBank/DDBJ databases">
        <title>Whole genome shotgun sequence of Brevifollis gellanilyticus NBRC 108608.</title>
        <authorList>
            <person name="Hosoyama A."/>
            <person name="Uohara A."/>
            <person name="Ohji S."/>
            <person name="Ichikawa N."/>
        </authorList>
    </citation>
    <scope>NUCLEOTIDE SEQUENCE [LARGE SCALE GENOMIC DNA]</scope>
    <source>
        <strain evidence="1 2">NBRC 108608</strain>
    </source>
</reference>
<gene>
    <name evidence="1" type="ORF">BGE01nite_31100</name>
</gene>
<evidence type="ECO:0000313" key="1">
    <source>
        <dbReference type="EMBL" id="GEP43819.1"/>
    </source>
</evidence>
<proteinExistence type="predicted"/>
<organism evidence="1 2">
    <name type="scientific">Brevifollis gellanilyticus</name>
    <dbReference type="NCBI Taxonomy" id="748831"/>
    <lineage>
        <taxon>Bacteria</taxon>
        <taxon>Pseudomonadati</taxon>
        <taxon>Verrucomicrobiota</taxon>
        <taxon>Verrucomicrobiia</taxon>
        <taxon>Verrucomicrobiales</taxon>
        <taxon>Verrucomicrobiaceae</taxon>
    </lineage>
</organism>
<evidence type="ECO:0000313" key="2">
    <source>
        <dbReference type="Proteomes" id="UP000321577"/>
    </source>
</evidence>
<accession>A0A512MAR5</accession>
<name>A0A512MAR5_9BACT</name>
<protein>
    <submittedName>
        <fullName evidence="1">Uncharacterized protein</fullName>
    </submittedName>
</protein>
<comment type="caution">
    <text evidence="1">The sequence shown here is derived from an EMBL/GenBank/DDBJ whole genome shotgun (WGS) entry which is preliminary data.</text>
</comment>
<dbReference type="Proteomes" id="UP000321577">
    <property type="component" value="Unassembled WGS sequence"/>
</dbReference>
<sequence length="106" mass="10805">MPLYNMAAEAGAHRHGALEIDQAAGFEIAQAGDAQGLHKQVKRGGLSHGILGRDGKTAAVHGHTFTIGQLCGHGADLQGQAGTFAAGFETEDGASGFDEAGKHEVV</sequence>
<dbReference type="EMBL" id="BKAG01000021">
    <property type="protein sequence ID" value="GEP43819.1"/>
    <property type="molecule type" value="Genomic_DNA"/>
</dbReference>